<proteinExistence type="predicted"/>
<dbReference type="EMBL" id="CP030840">
    <property type="protein sequence ID" value="AXC09861.1"/>
    <property type="molecule type" value="Genomic_DNA"/>
</dbReference>
<sequence length="41" mass="4589">MNRHADRSMRELANSENRSAIKSETALAFTRSQVLRTAVIG</sequence>
<dbReference type="KEGG" id="abas:ACPOL_0486"/>
<gene>
    <name evidence="1" type="ORF">ACPOL_0486</name>
</gene>
<evidence type="ECO:0000313" key="1">
    <source>
        <dbReference type="EMBL" id="AXC09861.1"/>
    </source>
</evidence>
<protein>
    <submittedName>
        <fullName evidence="1">Uncharacterized protein</fullName>
    </submittedName>
</protein>
<dbReference type="AlphaFoldDB" id="A0A2Z5FSN9"/>
<organism evidence="1 2">
    <name type="scientific">Acidisarcina polymorpha</name>
    <dbReference type="NCBI Taxonomy" id="2211140"/>
    <lineage>
        <taxon>Bacteria</taxon>
        <taxon>Pseudomonadati</taxon>
        <taxon>Acidobacteriota</taxon>
        <taxon>Terriglobia</taxon>
        <taxon>Terriglobales</taxon>
        <taxon>Acidobacteriaceae</taxon>
        <taxon>Acidisarcina</taxon>
    </lineage>
</organism>
<reference evidence="1 2" key="1">
    <citation type="journal article" date="2018" name="Front. Microbiol.">
        <title>Hydrolytic Capabilities as a Key to Environmental Success: Chitinolytic and Cellulolytic Acidobacteria From Acidic Sub-arctic Soils and Boreal Peatlands.</title>
        <authorList>
            <person name="Belova S.E."/>
            <person name="Ravin N.V."/>
            <person name="Pankratov T.A."/>
            <person name="Rakitin A.L."/>
            <person name="Ivanova A.A."/>
            <person name="Beletsky A.V."/>
            <person name="Mardanov A.V."/>
            <person name="Sinninghe Damste J.S."/>
            <person name="Dedysh S.N."/>
        </authorList>
    </citation>
    <scope>NUCLEOTIDE SEQUENCE [LARGE SCALE GENOMIC DNA]</scope>
    <source>
        <strain evidence="1 2">SBC82</strain>
    </source>
</reference>
<keyword evidence="2" id="KW-1185">Reference proteome</keyword>
<evidence type="ECO:0000313" key="2">
    <source>
        <dbReference type="Proteomes" id="UP000253606"/>
    </source>
</evidence>
<accession>A0A2Z5FSN9</accession>
<name>A0A2Z5FSN9_9BACT</name>
<dbReference type="Proteomes" id="UP000253606">
    <property type="component" value="Chromosome"/>
</dbReference>